<keyword evidence="4" id="KW-1185">Reference proteome</keyword>
<keyword evidence="3" id="KW-0255">Endonuclease</keyword>
<dbReference type="SUPFAM" id="SSF82771">
    <property type="entry name" value="GIY-YIG endonuclease"/>
    <property type="match status" value="1"/>
</dbReference>
<name>A0ABS4KQN7_9CLOT</name>
<dbReference type="RefSeq" id="WP_209701423.1">
    <property type="nucleotide sequence ID" value="NZ_JAGGLM010000004.1"/>
</dbReference>
<dbReference type="GO" id="GO:0004519">
    <property type="term" value="F:endonuclease activity"/>
    <property type="evidence" value="ECO:0007669"/>
    <property type="project" value="UniProtKB-KW"/>
</dbReference>
<dbReference type="EMBL" id="JAGGLM010000004">
    <property type="protein sequence ID" value="MBP2032344.1"/>
    <property type="molecule type" value="Genomic_DNA"/>
</dbReference>
<dbReference type="Gene3D" id="3.40.1440.10">
    <property type="entry name" value="GIY-YIG endonuclease"/>
    <property type="match status" value="1"/>
</dbReference>
<evidence type="ECO:0000313" key="3">
    <source>
        <dbReference type="EMBL" id="MBP2032344.1"/>
    </source>
</evidence>
<keyword evidence="3" id="KW-0378">Hydrolase</keyword>
<dbReference type="CDD" id="cd10456">
    <property type="entry name" value="GIY-YIG_UPF0213"/>
    <property type="match status" value="1"/>
</dbReference>
<organism evidence="3 4">
    <name type="scientific">Clostridium algifaecis</name>
    <dbReference type="NCBI Taxonomy" id="1472040"/>
    <lineage>
        <taxon>Bacteria</taxon>
        <taxon>Bacillati</taxon>
        <taxon>Bacillota</taxon>
        <taxon>Clostridia</taxon>
        <taxon>Eubacteriales</taxon>
        <taxon>Clostridiaceae</taxon>
        <taxon>Clostridium</taxon>
    </lineage>
</organism>
<sequence length="84" mass="9994">MHYVYILRCNDNTFYTGYTNNLNKRIQTHNAGKGAKYTRGRLPVKLVYFEEYSSKIQAMQREYAIKQLTKENKLKIIQSNKNLK</sequence>
<gene>
    <name evidence="3" type="ORF">J2Z42_001009</name>
</gene>
<proteinExistence type="inferred from homology"/>
<evidence type="ECO:0000256" key="1">
    <source>
        <dbReference type="ARBA" id="ARBA00007435"/>
    </source>
</evidence>
<dbReference type="PANTHER" id="PTHR34477">
    <property type="entry name" value="UPF0213 PROTEIN YHBQ"/>
    <property type="match status" value="1"/>
</dbReference>
<evidence type="ECO:0000259" key="2">
    <source>
        <dbReference type="PROSITE" id="PS50164"/>
    </source>
</evidence>
<keyword evidence="3" id="KW-0540">Nuclease</keyword>
<comment type="similarity">
    <text evidence="1">Belongs to the UPF0213 family.</text>
</comment>
<comment type="caution">
    <text evidence="3">The sequence shown here is derived from an EMBL/GenBank/DDBJ whole genome shotgun (WGS) entry which is preliminary data.</text>
</comment>
<reference evidence="3 4" key="1">
    <citation type="submission" date="2021-03" db="EMBL/GenBank/DDBJ databases">
        <title>Genomic Encyclopedia of Type Strains, Phase IV (KMG-IV): sequencing the most valuable type-strain genomes for metagenomic binning, comparative biology and taxonomic classification.</title>
        <authorList>
            <person name="Goeker M."/>
        </authorList>
    </citation>
    <scope>NUCLEOTIDE SEQUENCE [LARGE SCALE GENOMIC DNA]</scope>
    <source>
        <strain evidence="3 4">DSM 28783</strain>
    </source>
</reference>
<dbReference type="PANTHER" id="PTHR34477:SF1">
    <property type="entry name" value="UPF0213 PROTEIN YHBQ"/>
    <property type="match status" value="1"/>
</dbReference>
<dbReference type="Proteomes" id="UP001519307">
    <property type="component" value="Unassembled WGS sequence"/>
</dbReference>
<feature type="domain" description="GIY-YIG" evidence="2">
    <location>
        <begin position="1"/>
        <end position="77"/>
    </location>
</feature>
<protein>
    <submittedName>
        <fullName evidence="3">Endonuclease</fullName>
    </submittedName>
</protein>
<dbReference type="InterPro" id="IPR035901">
    <property type="entry name" value="GIY-YIG_endonuc_sf"/>
</dbReference>
<dbReference type="Pfam" id="PF01541">
    <property type="entry name" value="GIY-YIG"/>
    <property type="match status" value="1"/>
</dbReference>
<dbReference type="PROSITE" id="PS50164">
    <property type="entry name" value="GIY_YIG"/>
    <property type="match status" value="1"/>
</dbReference>
<dbReference type="InterPro" id="IPR050190">
    <property type="entry name" value="UPF0213_domain"/>
</dbReference>
<accession>A0ABS4KQN7</accession>
<evidence type="ECO:0000313" key="4">
    <source>
        <dbReference type="Proteomes" id="UP001519307"/>
    </source>
</evidence>
<dbReference type="InterPro" id="IPR000305">
    <property type="entry name" value="GIY-YIG_endonuc"/>
</dbReference>
<dbReference type="SMART" id="SM00465">
    <property type="entry name" value="GIYc"/>
    <property type="match status" value="1"/>
</dbReference>